<protein>
    <submittedName>
        <fullName evidence="4">Ankyrin repeat domain-containing protein</fullName>
    </submittedName>
</protein>
<feature type="repeat" description="ANK" evidence="3">
    <location>
        <begin position="109"/>
        <end position="141"/>
    </location>
</feature>
<dbReference type="SMART" id="SM00248">
    <property type="entry name" value="ANK"/>
    <property type="match status" value="4"/>
</dbReference>
<dbReference type="PANTHER" id="PTHR24166">
    <property type="entry name" value="ROLLING PEBBLES, ISOFORM B"/>
    <property type="match status" value="1"/>
</dbReference>
<dbReference type="Proteomes" id="UP000295164">
    <property type="component" value="Unassembled WGS sequence"/>
</dbReference>
<dbReference type="InterPro" id="IPR002110">
    <property type="entry name" value="Ankyrin_rpt"/>
</dbReference>
<evidence type="ECO:0000256" key="2">
    <source>
        <dbReference type="ARBA" id="ARBA00023043"/>
    </source>
</evidence>
<dbReference type="PROSITE" id="PS50297">
    <property type="entry name" value="ANK_REP_REGION"/>
    <property type="match status" value="2"/>
</dbReference>
<proteinExistence type="predicted"/>
<evidence type="ECO:0000256" key="1">
    <source>
        <dbReference type="ARBA" id="ARBA00022737"/>
    </source>
</evidence>
<dbReference type="RefSeq" id="WP_131852741.1">
    <property type="nucleotide sequence ID" value="NZ_SKFH01000026.1"/>
</dbReference>
<keyword evidence="5" id="KW-1185">Reference proteome</keyword>
<feature type="repeat" description="ANK" evidence="3">
    <location>
        <begin position="175"/>
        <end position="207"/>
    </location>
</feature>
<keyword evidence="1" id="KW-0677">Repeat</keyword>
<dbReference type="AlphaFoldDB" id="A0A4R4DY89"/>
<evidence type="ECO:0000313" key="5">
    <source>
        <dbReference type="Proteomes" id="UP000295164"/>
    </source>
</evidence>
<feature type="repeat" description="ANK" evidence="3">
    <location>
        <begin position="142"/>
        <end position="174"/>
    </location>
</feature>
<evidence type="ECO:0000313" key="4">
    <source>
        <dbReference type="EMBL" id="TCZ68568.1"/>
    </source>
</evidence>
<dbReference type="Gene3D" id="1.25.40.20">
    <property type="entry name" value="Ankyrin repeat-containing domain"/>
    <property type="match status" value="1"/>
</dbReference>
<gene>
    <name evidence="4" type="ORF">E0486_13675</name>
</gene>
<accession>A0A4R4DY89</accession>
<evidence type="ECO:0000256" key="3">
    <source>
        <dbReference type="PROSITE-ProRule" id="PRU00023"/>
    </source>
</evidence>
<dbReference type="InterPro" id="IPR050889">
    <property type="entry name" value="Dendritic_Spine_Reg/Scaffold"/>
</dbReference>
<dbReference type="SUPFAM" id="SSF48403">
    <property type="entry name" value="Ankyrin repeat"/>
    <property type="match status" value="1"/>
</dbReference>
<comment type="caution">
    <text evidence="4">The sequence shown here is derived from an EMBL/GenBank/DDBJ whole genome shotgun (WGS) entry which is preliminary data.</text>
</comment>
<dbReference type="EMBL" id="SKFH01000026">
    <property type="protein sequence ID" value="TCZ68568.1"/>
    <property type="molecule type" value="Genomic_DNA"/>
</dbReference>
<organism evidence="4 5">
    <name type="scientific">Flaviaesturariibacter aridisoli</name>
    <dbReference type="NCBI Taxonomy" id="2545761"/>
    <lineage>
        <taxon>Bacteria</taxon>
        <taxon>Pseudomonadati</taxon>
        <taxon>Bacteroidota</taxon>
        <taxon>Chitinophagia</taxon>
        <taxon>Chitinophagales</taxon>
        <taxon>Chitinophagaceae</taxon>
        <taxon>Flaviaestuariibacter</taxon>
    </lineage>
</organism>
<keyword evidence="2 3" id="KW-0040">ANK repeat</keyword>
<name>A0A4R4DY89_9BACT</name>
<dbReference type="Pfam" id="PF12796">
    <property type="entry name" value="Ank_2"/>
    <property type="match status" value="1"/>
</dbReference>
<dbReference type="PANTHER" id="PTHR24166:SF48">
    <property type="entry name" value="PROTEIN VAPYRIN"/>
    <property type="match status" value="1"/>
</dbReference>
<dbReference type="PROSITE" id="PS50088">
    <property type="entry name" value="ANK_REPEAT"/>
    <property type="match status" value="3"/>
</dbReference>
<reference evidence="4 5" key="1">
    <citation type="submission" date="2019-03" db="EMBL/GenBank/DDBJ databases">
        <authorList>
            <person name="Kim M.K.M."/>
        </authorList>
    </citation>
    <scope>NUCLEOTIDE SEQUENCE [LARGE SCALE GENOMIC DNA]</scope>
    <source>
        <strain evidence="4 5">17J68-15</strain>
    </source>
</reference>
<dbReference type="InterPro" id="IPR036770">
    <property type="entry name" value="Ankyrin_rpt-contain_sf"/>
</dbReference>
<dbReference type="OrthoDB" id="5657095at2"/>
<sequence>MFLPKALLELESLLPAPLPPVLRRFLARRPQGNAFGDLYFYGRSWVLERYREEVAAGGDPLRLPIARDAQGEFWVNLASEEVGQGATPVAGAPLFSTWIAGQRAAKKVANGQPLHRAARAGDLQKLQRLLRRGAPIDSPDAEGRTALMAALQAWQYEAASLLLDADPDLSLTDRAGHTALMWAAYRNQPALLQRMIARGADVHARTRSGEGLLYFALTGPRSVTEGGGKGSREVVALLLAAGLPVHAPQLPGGKPILALDPGETDDALWRWMEDRVR</sequence>